<proteinExistence type="predicted"/>
<comment type="caution">
    <text evidence="1">The sequence shown here is derived from an EMBL/GenBank/DDBJ whole genome shotgun (WGS) entry which is preliminary data.</text>
</comment>
<evidence type="ECO:0000313" key="2">
    <source>
        <dbReference type="Proteomes" id="UP000240410"/>
    </source>
</evidence>
<reference evidence="1 2" key="1">
    <citation type="submission" date="2018-03" db="EMBL/GenBank/DDBJ databases">
        <title>Whole genome sequencing of Histamine producing bacteria.</title>
        <authorList>
            <person name="Butler K."/>
        </authorList>
    </citation>
    <scope>NUCLEOTIDE SEQUENCE [LARGE SCALE GENOMIC DNA]</scope>
    <source>
        <strain evidence="1 2">ATCC 33979</strain>
    </source>
</reference>
<dbReference type="AlphaFoldDB" id="A0A2T3MDQ2"/>
<accession>A0A2T3MDQ2</accession>
<evidence type="ECO:0000313" key="1">
    <source>
        <dbReference type="EMBL" id="PSV91783.1"/>
    </source>
</evidence>
<protein>
    <submittedName>
        <fullName evidence="1">Uncharacterized protein</fullName>
    </submittedName>
</protein>
<organism evidence="1 2">
    <name type="scientific">Photobacterium leiognathi</name>
    <dbReference type="NCBI Taxonomy" id="553611"/>
    <lineage>
        <taxon>Bacteria</taxon>
        <taxon>Pseudomonadati</taxon>
        <taxon>Pseudomonadota</taxon>
        <taxon>Gammaproteobacteria</taxon>
        <taxon>Vibrionales</taxon>
        <taxon>Vibrionaceae</taxon>
        <taxon>Photobacterium</taxon>
    </lineage>
</organism>
<gene>
    <name evidence="1" type="ORF">CTM89_05810</name>
</gene>
<dbReference type="EMBL" id="PYOJ01000005">
    <property type="protein sequence ID" value="PSV91783.1"/>
    <property type="molecule type" value="Genomic_DNA"/>
</dbReference>
<sequence length="79" mass="9313">MLVCITLFISRRAKSVEVSFKNQVKRAIQHLAIDTTVEVEWKVKKHGIRNCHDAYELVRSSRYEKGLSFWSENILKTYL</sequence>
<dbReference type="Proteomes" id="UP000240410">
    <property type="component" value="Unassembled WGS sequence"/>
</dbReference>
<name>A0A2T3MDQ2_PHOLE</name>